<dbReference type="EMBL" id="DF237626">
    <property type="protein sequence ID" value="GAQ90722.1"/>
    <property type="molecule type" value="Genomic_DNA"/>
</dbReference>
<dbReference type="SUPFAM" id="SSF56300">
    <property type="entry name" value="Metallo-dependent phosphatases"/>
    <property type="match status" value="1"/>
</dbReference>
<keyword evidence="3" id="KW-1185">Reference proteome</keyword>
<evidence type="ECO:0000259" key="1">
    <source>
        <dbReference type="Pfam" id="PF00149"/>
    </source>
</evidence>
<dbReference type="InterPro" id="IPR029052">
    <property type="entry name" value="Metallo-depent_PP-like"/>
</dbReference>
<evidence type="ECO:0000313" key="3">
    <source>
        <dbReference type="Proteomes" id="UP000054558"/>
    </source>
</evidence>
<feature type="domain" description="Calcineurin-like phosphoesterase" evidence="1">
    <location>
        <begin position="5"/>
        <end position="222"/>
    </location>
</feature>
<name>A0A1Y1IKQ6_KLENI</name>
<evidence type="ECO:0000313" key="2">
    <source>
        <dbReference type="EMBL" id="GAQ90722.1"/>
    </source>
</evidence>
<gene>
    <name evidence="2" type="ORF">KFL_006770160</name>
</gene>
<dbReference type="Proteomes" id="UP000054558">
    <property type="component" value="Unassembled WGS sequence"/>
</dbReference>
<dbReference type="AlphaFoldDB" id="A0A1Y1IKQ6"/>
<proteinExistence type="predicted"/>
<accession>A0A1Y1IKQ6</accession>
<dbReference type="Pfam" id="PF19114">
    <property type="entry name" value="EsV_1_7_cys"/>
    <property type="match status" value="9"/>
</dbReference>
<organism evidence="2 3">
    <name type="scientific">Klebsormidium nitens</name>
    <name type="common">Green alga</name>
    <name type="synonym">Ulothrix nitens</name>
    <dbReference type="NCBI Taxonomy" id="105231"/>
    <lineage>
        <taxon>Eukaryota</taxon>
        <taxon>Viridiplantae</taxon>
        <taxon>Streptophyta</taxon>
        <taxon>Klebsormidiophyceae</taxon>
        <taxon>Klebsormidiales</taxon>
        <taxon>Klebsormidiaceae</taxon>
        <taxon>Klebsormidium</taxon>
    </lineage>
</organism>
<reference evidence="2 3" key="1">
    <citation type="journal article" date="2014" name="Nat. Commun.">
        <title>Klebsormidium flaccidum genome reveals primary factors for plant terrestrial adaptation.</title>
        <authorList>
            <person name="Hori K."/>
            <person name="Maruyama F."/>
            <person name="Fujisawa T."/>
            <person name="Togashi T."/>
            <person name="Yamamoto N."/>
            <person name="Seo M."/>
            <person name="Sato S."/>
            <person name="Yamada T."/>
            <person name="Mori H."/>
            <person name="Tajima N."/>
            <person name="Moriyama T."/>
            <person name="Ikeuchi M."/>
            <person name="Watanabe M."/>
            <person name="Wada H."/>
            <person name="Kobayashi K."/>
            <person name="Saito M."/>
            <person name="Masuda T."/>
            <person name="Sasaki-Sekimoto Y."/>
            <person name="Mashiguchi K."/>
            <person name="Awai K."/>
            <person name="Shimojima M."/>
            <person name="Masuda S."/>
            <person name="Iwai M."/>
            <person name="Nobusawa T."/>
            <person name="Narise T."/>
            <person name="Kondo S."/>
            <person name="Saito H."/>
            <person name="Sato R."/>
            <person name="Murakawa M."/>
            <person name="Ihara Y."/>
            <person name="Oshima-Yamada Y."/>
            <person name="Ohtaka K."/>
            <person name="Satoh M."/>
            <person name="Sonobe K."/>
            <person name="Ishii M."/>
            <person name="Ohtani R."/>
            <person name="Kanamori-Sato M."/>
            <person name="Honoki R."/>
            <person name="Miyazaki D."/>
            <person name="Mochizuki H."/>
            <person name="Umetsu J."/>
            <person name="Higashi K."/>
            <person name="Shibata D."/>
            <person name="Kamiya Y."/>
            <person name="Sato N."/>
            <person name="Nakamura Y."/>
            <person name="Tabata S."/>
            <person name="Ida S."/>
            <person name="Kurokawa K."/>
            <person name="Ohta H."/>
        </authorList>
    </citation>
    <scope>NUCLEOTIDE SEQUENCE [LARGE SCALE GENOMIC DNA]</scope>
    <source>
        <strain evidence="2 3">NIES-2285</strain>
    </source>
</reference>
<protein>
    <recommendedName>
        <fullName evidence="1">Calcineurin-like phosphoesterase domain-containing protein</fullName>
    </recommendedName>
</protein>
<dbReference type="InterPro" id="IPR004843">
    <property type="entry name" value="Calcineurin-like_PHP"/>
</dbReference>
<dbReference type="PANTHER" id="PTHR37844:SF1">
    <property type="entry name" value="CALCINEURIN-LIKE PHOSPHOESTERASE DOMAIN-CONTAINING PROTEIN"/>
    <property type="match status" value="1"/>
</dbReference>
<dbReference type="OrthoDB" id="550558at2759"/>
<dbReference type="Pfam" id="PF00149">
    <property type="entry name" value="Metallophos"/>
    <property type="match status" value="1"/>
</dbReference>
<dbReference type="GO" id="GO:0016787">
    <property type="term" value="F:hydrolase activity"/>
    <property type="evidence" value="ECO:0007669"/>
    <property type="project" value="InterPro"/>
</dbReference>
<sequence length="784" mass="86495">MTGLKIQIVSDLHFELIPDNAPQIPVTAPHIALLGDIGRGNSKKYGEFVKDLSTKYTTVLLVSGNHEYYNDDYSAVNETLAKLADVYPNVSFLNRTGVEIDGIKVIGCTLWSRVPPACQRVVQATLNDYRLIFTEDVFGNQRPLTVDDTNEFHAIDRRFLEDEIEKSRNDRQSTLVLTHHAPSMVGTSSPQFEGLPTNHGFATDMKDLMGPPVVAWAYGHTHFNAPSSRGLDVGGTMLISNQKGYSREKVGRPFDPGGEMVCDKKCGRRWFGYVKGKAEFCRGHKRDDMVLVYGLCTTEGCMTRASFGAAKKKTHCGAHATDDMRRVDQTRSCPAPGCKKAPTHSLPGEAASHCGTHATQEMTKRYTTKDCQAQGCEKEATFGAPGEGGRFCAAHKTAGMAPTKGLKCEVCDKRASFGGTGQKASRCKEHKTDGMVNVNYATCTTVGCAKGRSHGPKGGEPLFCSAHAGLDMVNLREKLCAAEGCSVEPVFGFPEGERTVCKKHKDEGMVNLKKKCCAADGCTLTATFGPPGGTARWCLAHSDTSMENLRSKKCEYDGCTHQAAYGLPGTSPTRCGMHMQSGFLNRCLNPCASCGLMYQIPKNSLCMYCEPESKLRSETREAVVAEFLEGTFPDTPYRRNQRLPDRFCVDDRHRPDFLFDMGTHLVVLEVDQNQHKSYAEECELVRMHAIVETSGMPVRFIRYNPDGFKMKGREKEVAREERHGVLARELKSAFEDTDETNRMSVKNLFYDTRTVDAYVQDVSEEVGTTIDNMIKCGVITLARA</sequence>
<dbReference type="PANTHER" id="PTHR37844">
    <property type="entry name" value="SER/THR PROTEIN PHOSPHATASE SUPERFAMILY (AFU_ORTHOLOGUE AFUA_1G14840)"/>
    <property type="match status" value="1"/>
</dbReference>
<dbReference type="InterPro" id="IPR043822">
    <property type="entry name" value="EsV_1_7_cys"/>
</dbReference>
<dbReference type="SMART" id="SM01425">
    <property type="entry name" value="EsV_1_7"/>
    <property type="match status" value="9"/>
</dbReference>
<dbReference type="Gene3D" id="3.60.21.10">
    <property type="match status" value="1"/>
</dbReference>